<reference evidence="1" key="1">
    <citation type="submission" date="2020-05" db="EMBL/GenBank/DDBJ databases">
        <authorList>
            <person name="Chiriac C."/>
            <person name="Salcher M."/>
            <person name="Ghai R."/>
            <person name="Kavagutti S V."/>
        </authorList>
    </citation>
    <scope>NUCLEOTIDE SEQUENCE</scope>
</reference>
<gene>
    <name evidence="1" type="ORF">UFOPK3708_01191</name>
</gene>
<accession>A0A6J7J2F1</accession>
<name>A0A6J7J2F1_9ZZZZ</name>
<evidence type="ECO:0000313" key="1">
    <source>
        <dbReference type="EMBL" id="CAB4936804.1"/>
    </source>
</evidence>
<dbReference type="AlphaFoldDB" id="A0A6J7J2F1"/>
<protein>
    <submittedName>
        <fullName evidence="1">Unannotated protein</fullName>
    </submittedName>
</protein>
<sequence length="121" mass="13817">MIGIVDELRKVTGTDHRVGEHDRGRTNFFERIGIPIESYLTQRARKRRALAAEHREHRARHLDGAFQIENAEFGADVPVRNTLMLRPRSWIVANTNALDLDVVGLALAVGAIRRRKIRDVE</sequence>
<organism evidence="1">
    <name type="scientific">freshwater metagenome</name>
    <dbReference type="NCBI Taxonomy" id="449393"/>
    <lineage>
        <taxon>unclassified sequences</taxon>
        <taxon>metagenomes</taxon>
        <taxon>ecological metagenomes</taxon>
    </lineage>
</organism>
<dbReference type="EMBL" id="CAFBNA010000073">
    <property type="protein sequence ID" value="CAB4936804.1"/>
    <property type="molecule type" value="Genomic_DNA"/>
</dbReference>
<proteinExistence type="predicted"/>